<protein>
    <submittedName>
        <fullName evidence="1">Uncharacterized protein</fullName>
    </submittedName>
</protein>
<gene>
    <name evidence="1" type="ORF">KEHDKFFH_10865</name>
</gene>
<sequence length="169" mass="18875">MIGMDTNQDAYRQVASAFDIVDERTDVGALYSAGSLSSVPGVVIEFPSAGTTSSVISVGKEARVYTALVEKHRWLRNFFDNLSNIDSVAKLAPIYSKINDLLINEDFSEVDNILYCVDAKKCSDLLMLGLARITFSYRDQLFFWDEYRASVAKEGELRNLDKRSLIGLV</sequence>
<name>A0A2S5ZA88_9GAMM</name>
<reference evidence="1 2" key="1">
    <citation type="submission" date="2018-01" db="EMBL/GenBank/DDBJ databases">
        <title>Complete genome sequences of the type strains of Marinobacter flavimaris and Marinobacter maroccanus.</title>
        <authorList>
            <person name="Palau M."/>
            <person name="Boujida N."/>
            <person name="Manresa A."/>
            <person name="Minana-Galbis D."/>
        </authorList>
    </citation>
    <scope>NUCLEOTIDE SEQUENCE [LARGE SCALE GENOMIC DNA]</scope>
    <source>
        <strain evidence="1 2">N4</strain>
    </source>
</reference>
<evidence type="ECO:0000313" key="2">
    <source>
        <dbReference type="Proteomes" id="UP000239917"/>
    </source>
</evidence>
<keyword evidence="2" id="KW-1185">Reference proteome</keyword>
<proteinExistence type="predicted"/>
<comment type="caution">
    <text evidence="1">The sequence shown here is derived from an EMBL/GenBank/DDBJ whole genome shotgun (WGS) entry which is preliminary data.</text>
</comment>
<evidence type="ECO:0000313" key="1">
    <source>
        <dbReference type="EMBL" id="PPI84122.1"/>
    </source>
</evidence>
<organism evidence="1 2">
    <name type="scientific">Marinobacter maroccanus</name>
    <dbReference type="NCBI Taxonomy" id="2055143"/>
    <lineage>
        <taxon>Bacteria</taxon>
        <taxon>Pseudomonadati</taxon>
        <taxon>Pseudomonadota</taxon>
        <taxon>Gammaproteobacteria</taxon>
        <taxon>Pseudomonadales</taxon>
        <taxon>Marinobacteraceae</taxon>
        <taxon>Marinobacter</taxon>
    </lineage>
</organism>
<dbReference type="Proteomes" id="UP000239917">
    <property type="component" value="Unassembled WGS sequence"/>
</dbReference>
<accession>A0A2S5ZA88</accession>
<dbReference type="AlphaFoldDB" id="A0A2S5ZA88"/>
<dbReference type="EMBL" id="PSSX01000008">
    <property type="protein sequence ID" value="PPI84122.1"/>
    <property type="molecule type" value="Genomic_DNA"/>
</dbReference>